<name>A0ABM5U5T8_9GAMM</name>
<sequence>MSFISVDILAPDFCSKFICSRLCLELRAVMTLFFIQGLSFF</sequence>
<protein>
    <submittedName>
        <fullName evidence="1">Uncharacterized protein</fullName>
    </submittedName>
</protein>
<evidence type="ECO:0000313" key="2">
    <source>
        <dbReference type="Proteomes" id="UP000035930"/>
    </source>
</evidence>
<evidence type="ECO:0000313" key="1">
    <source>
        <dbReference type="EMBL" id="AKN88595.1"/>
    </source>
</evidence>
<dbReference type="Proteomes" id="UP000035930">
    <property type="component" value="Chromosome"/>
</dbReference>
<reference evidence="1" key="1">
    <citation type="submission" date="2017-08" db="EMBL/GenBank/DDBJ databases">
        <title>Complete Genome Sequence of Francisella noatunensis subsp. orientalis strain FNO190.</title>
        <authorList>
            <person name="Pereira F.L."/>
            <person name="Goncalves L.A."/>
            <person name="Guilherme T.C."/>
            <person name="Soares S.C."/>
            <person name="Dorella F.A."/>
            <person name="Carvalho A.F."/>
            <person name="Leibowitz M.P."/>
            <person name="Leal C.A.G."/>
            <person name="Azevedo V.A.C."/>
            <person name="Figueiredo H.C.P."/>
        </authorList>
    </citation>
    <scope>NUCLEOTIDE SEQUENCE</scope>
    <source>
        <strain evidence="1">FNO190</strain>
    </source>
</reference>
<proteinExistence type="predicted"/>
<keyword evidence="2" id="KW-1185">Reference proteome</keyword>
<gene>
    <name evidence="1" type="ORF">FNO190_0837</name>
</gene>
<accession>A0ABM5U5T8</accession>
<dbReference type="EMBL" id="CP011923">
    <property type="protein sequence ID" value="AKN88595.1"/>
    <property type="molecule type" value="Genomic_DNA"/>
</dbReference>
<organism evidence="1 2">
    <name type="scientific">Francisella orientalis</name>
    <dbReference type="NCBI Taxonomy" id="299583"/>
    <lineage>
        <taxon>Bacteria</taxon>
        <taxon>Pseudomonadati</taxon>
        <taxon>Pseudomonadota</taxon>
        <taxon>Gammaproteobacteria</taxon>
        <taxon>Thiotrichales</taxon>
        <taxon>Francisellaceae</taxon>
        <taxon>Francisella</taxon>
    </lineage>
</organism>